<comment type="caution">
    <text evidence="3">The sequence shown here is derived from an EMBL/GenBank/DDBJ whole genome shotgun (WGS) entry which is preliminary data.</text>
</comment>
<dbReference type="InterPro" id="IPR029063">
    <property type="entry name" value="SAM-dependent_MTases_sf"/>
</dbReference>
<dbReference type="PANTHER" id="PTHR44068:SF11">
    <property type="entry name" value="GERANYL DIPHOSPHATE 2-C-METHYLTRANSFERASE"/>
    <property type="match status" value="1"/>
</dbReference>
<dbReference type="PANTHER" id="PTHR44068">
    <property type="entry name" value="ZGC:194242"/>
    <property type="match status" value="1"/>
</dbReference>
<gene>
    <name evidence="3" type="ORF">A3C86_00170</name>
</gene>
<evidence type="ECO:0000256" key="1">
    <source>
        <dbReference type="ARBA" id="ARBA00022679"/>
    </source>
</evidence>
<dbReference type="CDD" id="cd02440">
    <property type="entry name" value="AdoMet_MTases"/>
    <property type="match status" value="1"/>
</dbReference>
<dbReference type="AlphaFoldDB" id="A0A1F6DG63"/>
<dbReference type="SUPFAM" id="SSF53335">
    <property type="entry name" value="S-adenosyl-L-methionine-dependent methyltransferases"/>
    <property type="match status" value="1"/>
</dbReference>
<protein>
    <recommendedName>
        <fullName evidence="2">Methyltransferase type 11 domain-containing protein</fullName>
    </recommendedName>
</protein>
<evidence type="ECO:0000313" key="3">
    <source>
        <dbReference type="EMBL" id="OGG60366.1"/>
    </source>
</evidence>
<dbReference type="InterPro" id="IPR013216">
    <property type="entry name" value="Methyltransf_11"/>
</dbReference>
<dbReference type="Pfam" id="PF08241">
    <property type="entry name" value="Methyltransf_11"/>
    <property type="match status" value="1"/>
</dbReference>
<reference evidence="3 4" key="1">
    <citation type="journal article" date="2016" name="Nat. Commun.">
        <title>Thousands of microbial genomes shed light on interconnected biogeochemical processes in an aquifer system.</title>
        <authorList>
            <person name="Anantharaman K."/>
            <person name="Brown C.T."/>
            <person name="Hug L.A."/>
            <person name="Sharon I."/>
            <person name="Castelle C.J."/>
            <person name="Probst A.J."/>
            <person name="Thomas B.C."/>
            <person name="Singh A."/>
            <person name="Wilkins M.J."/>
            <person name="Karaoz U."/>
            <person name="Brodie E.L."/>
            <person name="Williams K.H."/>
            <person name="Hubbard S.S."/>
            <person name="Banfield J.F."/>
        </authorList>
    </citation>
    <scope>NUCLEOTIDE SEQUENCE [LARGE SCALE GENOMIC DNA]</scope>
</reference>
<dbReference type="EMBL" id="MFLD01000017">
    <property type="protein sequence ID" value="OGG60366.1"/>
    <property type="molecule type" value="Genomic_DNA"/>
</dbReference>
<evidence type="ECO:0000313" key="4">
    <source>
        <dbReference type="Proteomes" id="UP000178042"/>
    </source>
</evidence>
<sequence>MEALYTDTNQKVARYYSRLRTRLGYLIVLGGAKHMGYYPNGTADISEREAQLHMQDMIARKLELHEKQLVLEAGCGEGAVSTYLARKYGAHIVGITITPFEIKSAQARAKRLGVSNKVEYKFMDYSATGFPDNYFDSIYTSETLSHSPDILKTLGEFYRILKPGGTIALFEYTIAPDEQFTHDEKNWLDFNIEHAALFGLKSFRHDFFPALIRQTGFVEEKELNISAQVLPSVYRLHKIARFVYPLVQLFGAKQFINTFAAYHWFTYIKNGLFRYCIFTARKPFR</sequence>
<name>A0A1F6DG63_9BACT</name>
<proteinExistence type="predicted"/>
<feature type="domain" description="Methyltransferase type 11" evidence="2">
    <location>
        <begin position="71"/>
        <end position="168"/>
    </location>
</feature>
<organism evidence="3 4">
    <name type="scientific">Candidatus Kaiserbacteria bacterium RIFCSPHIGHO2_02_FULL_49_16</name>
    <dbReference type="NCBI Taxonomy" id="1798490"/>
    <lineage>
        <taxon>Bacteria</taxon>
        <taxon>Candidatus Kaiseribacteriota</taxon>
    </lineage>
</organism>
<accession>A0A1F6DG63</accession>
<dbReference type="Proteomes" id="UP000178042">
    <property type="component" value="Unassembled WGS sequence"/>
</dbReference>
<dbReference type="Gene3D" id="3.40.50.150">
    <property type="entry name" value="Vaccinia Virus protein VP39"/>
    <property type="match status" value="1"/>
</dbReference>
<evidence type="ECO:0000259" key="2">
    <source>
        <dbReference type="Pfam" id="PF08241"/>
    </source>
</evidence>
<dbReference type="InterPro" id="IPR050447">
    <property type="entry name" value="Erg6_SMT_methyltransf"/>
</dbReference>
<dbReference type="GO" id="GO:0008757">
    <property type="term" value="F:S-adenosylmethionine-dependent methyltransferase activity"/>
    <property type="evidence" value="ECO:0007669"/>
    <property type="project" value="InterPro"/>
</dbReference>
<keyword evidence="1" id="KW-0808">Transferase</keyword>